<keyword evidence="4 7" id="KW-0479">Metal-binding</keyword>
<dbReference type="Pfam" id="PF02880">
    <property type="entry name" value="PGM_PMM_III"/>
    <property type="match status" value="1"/>
</dbReference>
<dbReference type="SUPFAM" id="SSF55957">
    <property type="entry name" value="Phosphoglucomutase, C-terminal domain"/>
    <property type="match status" value="1"/>
</dbReference>
<dbReference type="PANTHER" id="PTHR43771">
    <property type="entry name" value="PHOSPHOMANNOMUTASE"/>
    <property type="match status" value="1"/>
</dbReference>
<evidence type="ECO:0000256" key="1">
    <source>
        <dbReference type="ARBA" id="ARBA00001946"/>
    </source>
</evidence>
<accession>A0AAE3KBH3</accession>
<dbReference type="Proteomes" id="UP001203207">
    <property type="component" value="Unassembled WGS sequence"/>
</dbReference>
<dbReference type="SUPFAM" id="SSF53738">
    <property type="entry name" value="Phosphoglucomutase, first 3 domains"/>
    <property type="match status" value="3"/>
</dbReference>
<dbReference type="InterPro" id="IPR005844">
    <property type="entry name" value="A-D-PHexomutase_a/b/a-I"/>
</dbReference>
<keyword evidence="13" id="KW-1185">Reference proteome</keyword>
<dbReference type="PANTHER" id="PTHR43771:SF1">
    <property type="entry name" value="PHOSPHOMANNOMUTASE"/>
    <property type="match status" value="1"/>
</dbReference>
<dbReference type="Pfam" id="PF00408">
    <property type="entry name" value="PGM_PMM_IV"/>
    <property type="match status" value="1"/>
</dbReference>
<evidence type="ECO:0000256" key="6">
    <source>
        <dbReference type="ARBA" id="ARBA00023235"/>
    </source>
</evidence>
<proteinExistence type="inferred from homology"/>
<dbReference type="InterPro" id="IPR016055">
    <property type="entry name" value="A-D-PHexomutase_a/b/a-I/II/III"/>
</dbReference>
<evidence type="ECO:0000256" key="7">
    <source>
        <dbReference type="RuleBase" id="RU004326"/>
    </source>
</evidence>
<dbReference type="AlphaFoldDB" id="A0AAE3KBH3"/>
<evidence type="ECO:0000259" key="11">
    <source>
        <dbReference type="Pfam" id="PF02880"/>
    </source>
</evidence>
<gene>
    <name evidence="12" type="ORF">AArcSt2_10690</name>
</gene>
<evidence type="ECO:0000313" key="13">
    <source>
        <dbReference type="Proteomes" id="UP001203207"/>
    </source>
</evidence>
<feature type="domain" description="Alpha-D-phosphohexomutase C-terminal" evidence="8">
    <location>
        <begin position="393"/>
        <end position="447"/>
    </location>
</feature>
<dbReference type="EMBL" id="JAKRVX010000003">
    <property type="protein sequence ID" value="MCL9817409.1"/>
    <property type="molecule type" value="Genomic_DNA"/>
</dbReference>
<dbReference type="InterPro" id="IPR036900">
    <property type="entry name" value="A-D-PHexomutase_C_sf"/>
</dbReference>
<dbReference type="Gene3D" id="3.30.310.50">
    <property type="entry name" value="Alpha-D-phosphohexomutase, C-terminal domain"/>
    <property type="match status" value="1"/>
</dbReference>
<keyword evidence="5 7" id="KW-0460">Magnesium</keyword>
<dbReference type="GO" id="GO:0008966">
    <property type="term" value="F:phosphoglucosamine mutase activity"/>
    <property type="evidence" value="ECO:0007669"/>
    <property type="project" value="InterPro"/>
</dbReference>
<feature type="domain" description="Alpha-D-phosphohexomutase alpha/beta/alpha" evidence="10">
    <location>
        <begin position="165"/>
        <end position="251"/>
    </location>
</feature>
<comment type="similarity">
    <text evidence="2 7">Belongs to the phosphohexose mutase family.</text>
</comment>
<comment type="caution">
    <text evidence="12">The sequence shown here is derived from an EMBL/GenBank/DDBJ whole genome shotgun (WGS) entry which is preliminary data.</text>
</comment>
<comment type="cofactor">
    <cofactor evidence="1">
        <name>Mg(2+)</name>
        <dbReference type="ChEBI" id="CHEBI:18420"/>
    </cofactor>
</comment>
<dbReference type="GO" id="GO:0000287">
    <property type="term" value="F:magnesium ion binding"/>
    <property type="evidence" value="ECO:0007669"/>
    <property type="project" value="InterPro"/>
</dbReference>
<dbReference type="PRINTS" id="PR00509">
    <property type="entry name" value="PGMPMM"/>
</dbReference>
<dbReference type="CDD" id="cd03087">
    <property type="entry name" value="PGM_like1"/>
    <property type="match status" value="1"/>
</dbReference>
<dbReference type="PROSITE" id="PS00710">
    <property type="entry name" value="PGM_PMM"/>
    <property type="match status" value="1"/>
</dbReference>
<dbReference type="InterPro" id="IPR016066">
    <property type="entry name" value="A-D-PHexomutase_CS"/>
</dbReference>
<evidence type="ECO:0000256" key="2">
    <source>
        <dbReference type="ARBA" id="ARBA00010231"/>
    </source>
</evidence>
<dbReference type="InterPro" id="IPR005843">
    <property type="entry name" value="A-D-PHexomutase_C"/>
</dbReference>
<dbReference type="GO" id="GO:0005975">
    <property type="term" value="P:carbohydrate metabolic process"/>
    <property type="evidence" value="ECO:0007669"/>
    <property type="project" value="InterPro"/>
</dbReference>
<evidence type="ECO:0000259" key="10">
    <source>
        <dbReference type="Pfam" id="PF02879"/>
    </source>
</evidence>
<organism evidence="12 13">
    <name type="scientific">Natronocalculus amylovorans</name>
    <dbReference type="NCBI Taxonomy" id="2917812"/>
    <lineage>
        <taxon>Archaea</taxon>
        <taxon>Methanobacteriati</taxon>
        <taxon>Methanobacteriota</taxon>
        <taxon>Stenosarchaea group</taxon>
        <taxon>Halobacteria</taxon>
        <taxon>Halobacteriales</taxon>
        <taxon>Haloferacaceae</taxon>
        <taxon>Natronocalculus</taxon>
    </lineage>
</organism>
<reference evidence="12" key="2">
    <citation type="submission" date="2022-02" db="EMBL/GenBank/DDBJ databases">
        <authorList>
            <person name="Elcheninov A.G."/>
            <person name="Sorokin D.Y."/>
            <person name="Kublanov I.V."/>
        </authorList>
    </citation>
    <scope>NUCLEOTIDE SEQUENCE</scope>
    <source>
        <strain evidence="12">AArc-St2</strain>
    </source>
</reference>
<dbReference type="InterPro" id="IPR024086">
    <property type="entry name" value="GlmM_arc-type"/>
</dbReference>
<dbReference type="Pfam" id="PF02878">
    <property type="entry name" value="PGM_PMM_I"/>
    <property type="match status" value="1"/>
</dbReference>
<evidence type="ECO:0000256" key="5">
    <source>
        <dbReference type="ARBA" id="ARBA00022842"/>
    </source>
</evidence>
<protein>
    <submittedName>
        <fullName evidence="12">Phosphopentomutase/phosphoglucosamine mutase</fullName>
    </submittedName>
</protein>
<evidence type="ECO:0000256" key="3">
    <source>
        <dbReference type="ARBA" id="ARBA00022553"/>
    </source>
</evidence>
<evidence type="ECO:0000259" key="9">
    <source>
        <dbReference type="Pfam" id="PF02878"/>
    </source>
</evidence>
<dbReference type="Gene3D" id="3.40.120.10">
    <property type="entry name" value="Alpha-D-Glucose-1,6-Bisphosphate, subunit A, domain 3"/>
    <property type="match status" value="3"/>
</dbReference>
<dbReference type="InterPro" id="IPR005841">
    <property type="entry name" value="Alpha-D-phosphohexomutase_SF"/>
</dbReference>
<name>A0AAE3KBH3_9EURY</name>
<dbReference type="RefSeq" id="WP_250584475.1">
    <property type="nucleotide sequence ID" value="NZ_JAKRVX010000003.1"/>
</dbReference>
<dbReference type="InterPro" id="IPR005846">
    <property type="entry name" value="A-D-PHexomutase_a/b/a-III"/>
</dbReference>
<dbReference type="Pfam" id="PF02879">
    <property type="entry name" value="PGM_PMM_II"/>
    <property type="match status" value="1"/>
</dbReference>
<keyword evidence="6" id="KW-0413">Isomerase</keyword>
<evidence type="ECO:0000256" key="4">
    <source>
        <dbReference type="ARBA" id="ARBA00022723"/>
    </source>
</evidence>
<feature type="domain" description="Alpha-D-phosphohexomutase alpha/beta/alpha" evidence="11">
    <location>
        <begin position="256"/>
        <end position="359"/>
    </location>
</feature>
<feature type="domain" description="Alpha-D-phosphohexomutase alpha/beta/alpha" evidence="9">
    <location>
        <begin position="2"/>
        <end position="131"/>
    </location>
</feature>
<evidence type="ECO:0000259" key="8">
    <source>
        <dbReference type="Pfam" id="PF00408"/>
    </source>
</evidence>
<keyword evidence="3" id="KW-0597">Phosphoprotein</keyword>
<evidence type="ECO:0000313" key="12">
    <source>
        <dbReference type="EMBL" id="MCL9817409.1"/>
    </source>
</evidence>
<dbReference type="InterPro" id="IPR005845">
    <property type="entry name" value="A-D-PHexomutase_a/b/a-II"/>
</dbReference>
<sequence>MELFGTAGIRGDAQSRVTPELALAVGRAVGSLVRSEFDTSEQSVVIGRDGRVTGPSLAAAAESGVLSGGVSVTRVGVLPTPALAFASQGRTGIMLTASHNPPTDNGIKVLHDGVELDQSFESTVEATVEREAPPTNWDEWGATTTESVLPAYRSVVTNYASQFGADPTELKVAVDCGNGMAALATPHVLRKQGAHVVTLNGNVDGHFPGRPSKPTPETLGDLRAFVQSSDADFGIAHDGDADRIVLIDGEGDVVHEDTVVALLAEHYTTASEADDPVVVTTPNASARIDERVRSAGGRVERVRLGALHEGIAAAENHGATVVFAAEPWKHIHTSFGGWIDGVTSAAVLTRLIAASGLDALREPVNERPYRKVSIDCPDDRKTPAMSTLTETLPEAFSDGTVETEHGVRIELADGSWILVRPSGTEPYIRLYAESEAVDELVATAHEVITSAINSR</sequence>
<reference evidence="12" key="1">
    <citation type="journal article" date="2022" name="Syst. Appl. Microbiol.">
        <title>Natronocalculus amylovorans gen. nov., sp. nov., and Natranaeroarchaeum aerophilus sp. nov., dominant culturable amylolytic natronoarchaea from hypersaline soda lakes in southwestern Siberia.</title>
        <authorList>
            <person name="Sorokin D.Y."/>
            <person name="Elcheninov A.G."/>
            <person name="Khizhniak T.V."/>
            <person name="Koenen M."/>
            <person name="Bale N.J."/>
            <person name="Damste J.S.S."/>
            <person name="Kublanov I.V."/>
        </authorList>
    </citation>
    <scope>NUCLEOTIDE SEQUENCE</scope>
    <source>
        <strain evidence="12">AArc-St2</strain>
    </source>
</reference>